<dbReference type="Proteomes" id="UP000030752">
    <property type="component" value="Unassembled WGS sequence"/>
</dbReference>
<dbReference type="RefSeq" id="XP_008719927.1">
    <property type="nucleotide sequence ID" value="XM_008721705.1"/>
</dbReference>
<evidence type="ECO:0000313" key="14">
    <source>
        <dbReference type="Proteomes" id="UP000030752"/>
    </source>
</evidence>
<evidence type="ECO:0000313" key="13">
    <source>
        <dbReference type="EMBL" id="ETN37758.1"/>
    </source>
</evidence>
<dbReference type="AlphaFoldDB" id="W2RPX6"/>
<feature type="compositionally biased region" description="Polar residues" evidence="10">
    <location>
        <begin position="156"/>
        <end position="167"/>
    </location>
</feature>
<keyword evidence="14" id="KW-1185">Reference proteome</keyword>
<dbReference type="STRING" id="1220924.W2RPX6"/>
<dbReference type="PANTHER" id="PTHR35518">
    <property type="entry name" value="MAINTENANCE OF TELOMOERE CAPPING"/>
    <property type="match status" value="1"/>
</dbReference>
<proteinExistence type="inferred from homology"/>
<evidence type="ECO:0000256" key="6">
    <source>
        <dbReference type="ARBA" id="ARBA00023180"/>
    </source>
</evidence>
<dbReference type="VEuPathDB" id="FungiDB:HMPREF1541_07381"/>
<name>W2RPX6_CYPE1</name>
<evidence type="ECO:0000256" key="5">
    <source>
        <dbReference type="ARBA" id="ARBA00023136"/>
    </source>
</evidence>
<dbReference type="InterPro" id="IPR057530">
    <property type="entry name" value="TIM-barrel_MTC6"/>
</dbReference>
<dbReference type="InterPro" id="IPR051008">
    <property type="entry name" value="Telomere_Capping_Maintenance"/>
</dbReference>
<feature type="transmembrane region" description="Helical" evidence="11">
    <location>
        <begin position="586"/>
        <end position="610"/>
    </location>
</feature>
<evidence type="ECO:0000256" key="8">
    <source>
        <dbReference type="ARBA" id="ARBA00038159"/>
    </source>
</evidence>
<reference evidence="13 14" key="1">
    <citation type="submission" date="2013-03" db="EMBL/GenBank/DDBJ databases">
        <title>The Genome Sequence of Phialophora europaea CBS 101466.</title>
        <authorList>
            <consortium name="The Broad Institute Genomics Platform"/>
            <person name="Cuomo C."/>
            <person name="de Hoog S."/>
            <person name="Gorbushina A."/>
            <person name="Walker B."/>
            <person name="Young S.K."/>
            <person name="Zeng Q."/>
            <person name="Gargeya S."/>
            <person name="Fitzgerald M."/>
            <person name="Haas B."/>
            <person name="Abouelleil A."/>
            <person name="Allen A.W."/>
            <person name="Alvarado L."/>
            <person name="Arachchi H.M."/>
            <person name="Berlin A.M."/>
            <person name="Chapman S.B."/>
            <person name="Gainer-Dewar J."/>
            <person name="Goldberg J."/>
            <person name="Griggs A."/>
            <person name="Gujja S."/>
            <person name="Hansen M."/>
            <person name="Howarth C."/>
            <person name="Imamovic A."/>
            <person name="Ireland A."/>
            <person name="Larimer J."/>
            <person name="McCowan C."/>
            <person name="Murphy C."/>
            <person name="Pearson M."/>
            <person name="Poon T.W."/>
            <person name="Priest M."/>
            <person name="Roberts A."/>
            <person name="Saif S."/>
            <person name="Shea T."/>
            <person name="Sisk P."/>
            <person name="Sykes S."/>
            <person name="Wortman J."/>
            <person name="Nusbaum C."/>
            <person name="Birren B."/>
        </authorList>
    </citation>
    <scope>NUCLEOTIDE SEQUENCE [LARGE SCALE GENOMIC DNA]</scope>
    <source>
        <strain evidence="13 14">CBS 101466</strain>
    </source>
</reference>
<dbReference type="GeneID" id="19974720"/>
<comment type="subcellular location">
    <subcellularLocation>
        <location evidence="1">Membrane</location>
        <topology evidence="1">Single-pass type I membrane protein</topology>
    </subcellularLocation>
</comment>
<dbReference type="GO" id="GO:0016020">
    <property type="term" value="C:membrane"/>
    <property type="evidence" value="ECO:0007669"/>
    <property type="project" value="UniProtKB-SubCell"/>
</dbReference>
<evidence type="ECO:0000259" key="12">
    <source>
        <dbReference type="Pfam" id="PF25506"/>
    </source>
</evidence>
<dbReference type="Pfam" id="PF25506">
    <property type="entry name" value="TIM-barrel_MTC6"/>
    <property type="match status" value="1"/>
</dbReference>
<evidence type="ECO:0000256" key="4">
    <source>
        <dbReference type="ARBA" id="ARBA00022989"/>
    </source>
</evidence>
<keyword evidence="5 11" id="KW-0472">Membrane</keyword>
<evidence type="ECO:0000256" key="10">
    <source>
        <dbReference type="SAM" id="MobiDB-lite"/>
    </source>
</evidence>
<dbReference type="EMBL" id="KB822723">
    <property type="protein sequence ID" value="ETN37758.1"/>
    <property type="molecule type" value="Genomic_DNA"/>
</dbReference>
<dbReference type="FunCoup" id="W2RPX6">
    <property type="interactions" value="6"/>
</dbReference>
<dbReference type="InParanoid" id="W2RPX6"/>
<keyword evidence="3" id="KW-0732">Signal</keyword>
<feature type="domain" description="MTC6 partial TIM-barrel" evidence="12">
    <location>
        <begin position="22"/>
        <end position="420"/>
    </location>
</feature>
<evidence type="ECO:0000256" key="9">
    <source>
        <dbReference type="ARBA" id="ARBA00039865"/>
    </source>
</evidence>
<dbReference type="PANTHER" id="PTHR35518:SF2">
    <property type="entry name" value="MAINTENANCE OF TELOMERE CAPPING PROTEIN 6"/>
    <property type="match status" value="1"/>
</dbReference>
<evidence type="ECO:0000256" key="3">
    <source>
        <dbReference type="ARBA" id="ARBA00022729"/>
    </source>
</evidence>
<evidence type="ECO:0000256" key="1">
    <source>
        <dbReference type="ARBA" id="ARBA00004479"/>
    </source>
</evidence>
<dbReference type="eggNOG" id="ENOG502QVFP">
    <property type="taxonomic scope" value="Eukaryota"/>
</dbReference>
<keyword evidence="2 11" id="KW-0812">Transmembrane</keyword>
<keyword evidence="6" id="KW-0325">Glycoprotein</keyword>
<comment type="function">
    <text evidence="7">May be involved in telomere capping.</text>
</comment>
<evidence type="ECO:0000256" key="7">
    <source>
        <dbReference type="ARBA" id="ARBA00037703"/>
    </source>
</evidence>
<accession>W2RPX6</accession>
<evidence type="ECO:0000256" key="2">
    <source>
        <dbReference type="ARBA" id="ARBA00022692"/>
    </source>
</evidence>
<dbReference type="HOGENOM" id="CLU_033723_0_0_1"/>
<keyword evidence="4 11" id="KW-1133">Transmembrane helix</keyword>
<organism evidence="13 14">
    <name type="scientific">Cyphellophora europaea (strain CBS 101466)</name>
    <name type="common">Phialophora europaea</name>
    <dbReference type="NCBI Taxonomy" id="1220924"/>
    <lineage>
        <taxon>Eukaryota</taxon>
        <taxon>Fungi</taxon>
        <taxon>Dikarya</taxon>
        <taxon>Ascomycota</taxon>
        <taxon>Pezizomycotina</taxon>
        <taxon>Eurotiomycetes</taxon>
        <taxon>Chaetothyriomycetidae</taxon>
        <taxon>Chaetothyriales</taxon>
        <taxon>Cyphellophoraceae</taxon>
        <taxon>Cyphellophora</taxon>
    </lineage>
</organism>
<feature type="region of interest" description="Disordered" evidence="10">
    <location>
        <begin position="132"/>
        <end position="167"/>
    </location>
</feature>
<protein>
    <recommendedName>
        <fullName evidence="9">Maintenance of telomere capping protein 6</fullName>
    </recommendedName>
</protein>
<feature type="compositionally biased region" description="Low complexity" evidence="10">
    <location>
        <begin position="135"/>
        <end position="145"/>
    </location>
</feature>
<evidence type="ECO:0000256" key="11">
    <source>
        <dbReference type="SAM" id="Phobius"/>
    </source>
</evidence>
<comment type="similarity">
    <text evidence="8">Belongs to the MTC6 family.</text>
</comment>
<gene>
    <name evidence="13" type="ORF">HMPREF1541_07381</name>
</gene>
<dbReference type="OrthoDB" id="5573651at2759"/>
<sequence>MPLSYNPSDGARPDGFWGPKYLSNRDITGQAPIDKTTFPGVYVTSACHPDGVYDRDSFETCFSNLIAVGFRRLVIDLYWDASNGFFGLCPVEVPDIGNNTVSAQANAEMTSPPTLTPRSVFEYVQDSFARRQDQSVNATSSNTTSSGGGGVTSTAAPSPSSDVTTSDGPTGATLINLGPFRCSPDLDFGSIIDIIEDYVDSSSDGPAATLQILQFNLHSARSAADPEGAPQNISSEALPTTQELVGWRFANEMGAQLYSPRDLEADRSNMNLSWYEVRVQERLPMTGYFHTTTSSSGVVSTDDGWPSELYLLLTSLRRLILTWGVIDSEMEGYNFTGDSRHVFAPGILSESRDLGQDSEGVVTSGCFYSDRDKDPAQVNNTWAIAALNNSRSASQSFLQNITSCGVSPLLNDTLNGQSAASAYLDYQRYVESTIIGWADGEPRNGSSPGVDADRDQDQFRCVVIDSTDNYRGKWRVVSCQGQYRAACRIGGQPYNWRLTRTETDFTGAPESCPEGSSFDVPVSQLENTYLYEHILADTENQSDSSLQRGVWINLNALDEMNCWVTTGPNGTCRYQRDSQQERNRQVLIPTIAALIILILTALTILVKCNVNRRNSKRHRIGPGGWEYEGVPS</sequence>